<accession>A0A915K0W1</accession>
<name>A0A915K0W1_ROMCU</name>
<dbReference type="WBParaSite" id="nRc.2.0.1.t31944-RA">
    <property type="protein sequence ID" value="nRc.2.0.1.t31944-RA"/>
    <property type="gene ID" value="nRc.2.0.1.g31944"/>
</dbReference>
<evidence type="ECO:0000313" key="2">
    <source>
        <dbReference type="WBParaSite" id="nRc.2.0.1.t31944-RA"/>
    </source>
</evidence>
<organism evidence="1 2">
    <name type="scientific">Romanomermis culicivorax</name>
    <name type="common">Nematode worm</name>
    <dbReference type="NCBI Taxonomy" id="13658"/>
    <lineage>
        <taxon>Eukaryota</taxon>
        <taxon>Metazoa</taxon>
        <taxon>Ecdysozoa</taxon>
        <taxon>Nematoda</taxon>
        <taxon>Enoplea</taxon>
        <taxon>Dorylaimia</taxon>
        <taxon>Mermithida</taxon>
        <taxon>Mermithoidea</taxon>
        <taxon>Mermithidae</taxon>
        <taxon>Romanomermis</taxon>
    </lineage>
</organism>
<dbReference type="Proteomes" id="UP000887565">
    <property type="component" value="Unplaced"/>
</dbReference>
<proteinExistence type="predicted"/>
<dbReference type="AlphaFoldDB" id="A0A915K0W1"/>
<protein>
    <submittedName>
        <fullName evidence="2">Uncharacterized protein</fullName>
    </submittedName>
</protein>
<sequence length="84" mass="9677">MDDDISVLNITLHFIQRSLVCIILWKLEENGFSVMCSADVSARYESRQYGYGYPVDVHSWFAVRSGARSSVDSAKHQWTGWFNQ</sequence>
<evidence type="ECO:0000313" key="1">
    <source>
        <dbReference type="Proteomes" id="UP000887565"/>
    </source>
</evidence>
<keyword evidence="1" id="KW-1185">Reference proteome</keyword>
<reference evidence="2" key="1">
    <citation type="submission" date="2022-11" db="UniProtKB">
        <authorList>
            <consortium name="WormBaseParasite"/>
        </authorList>
    </citation>
    <scope>IDENTIFICATION</scope>
</reference>